<keyword evidence="1" id="KW-0472">Membrane</keyword>
<accession>A0A6C0AGZ0</accession>
<organism evidence="2">
    <name type="scientific">viral metagenome</name>
    <dbReference type="NCBI Taxonomy" id="1070528"/>
    <lineage>
        <taxon>unclassified sequences</taxon>
        <taxon>metagenomes</taxon>
        <taxon>organismal metagenomes</taxon>
    </lineage>
</organism>
<evidence type="ECO:0000256" key="1">
    <source>
        <dbReference type="SAM" id="Phobius"/>
    </source>
</evidence>
<reference evidence="2" key="1">
    <citation type="journal article" date="2020" name="Nature">
        <title>Giant virus diversity and host interactions through global metagenomics.</title>
        <authorList>
            <person name="Schulz F."/>
            <person name="Roux S."/>
            <person name="Paez-Espino D."/>
            <person name="Jungbluth S."/>
            <person name="Walsh D.A."/>
            <person name="Denef V.J."/>
            <person name="McMahon K.D."/>
            <person name="Konstantinidis K.T."/>
            <person name="Eloe-Fadrosh E.A."/>
            <person name="Kyrpides N.C."/>
            <person name="Woyke T."/>
        </authorList>
    </citation>
    <scope>NUCLEOTIDE SEQUENCE</scope>
    <source>
        <strain evidence="2">GVMAG-S-1035118-87</strain>
    </source>
</reference>
<proteinExistence type="predicted"/>
<dbReference type="AlphaFoldDB" id="A0A6C0AGZ0"/>
<name>A0A6C0AGZ0_9ZZZZ</name>
<evidence type="ECO:0000313" key="2">
    <source>
        <dbReference type="EMBL" id="QHS79064.1"/>
    </source>
</evidence>
<keyword evidence="1" id="KW-0812">Transmembrane</keyword>
<feature type="transmembrane region" description="Helical" evidence="1">
    <location>
        <begin position="20"/>
        <end position="39"/>
    </location>
</feature>
<protein>
    <submittedName>
        <fullName evidence="2">Uncharacterized protein</fullName>
    </submittedName>
</protein>
<keyword evidence="1" id="KW-1133">Transmembrane helix</keyword>
<sequence length="56" mass="6046">MATKRRRNQRKTRKGGMTGIEIGIAVAVVAGIAGAAYLYSQSATQPETYDDDLRTS</sequence>
<dbReference type="EMBL" id="MN740625">
    <property type="protein sequence ID" value="QHS79064.1"/>
    <property type="molecule type" value="Genomic_DNA"/>
</dbReference>